<dbReference type="Proteomes" id="UP000769157">
    <property type="component" value="Unassembled WGS sequence"/>
</dbReference>
<dbReference type="GeneID" id="70235226"/>
<sequence>MSLVMSVSSCLISKANSLPLVTLKVNTLDCRISFLFFNSAISFLLARLPVFSISLSCSAVVSSTWESLESLVTNLSPSFPIHPFLKALPWATFPLEPITPSTSEIFSPSSDSVTFCRSLYSWDPFATISLASSVRVHLSVSFVLNSTIFLAANDVTAA</sequence>
<dbReference type="RefSeq" id="XP_046061766.1">
    <property type="nucleotide sequence ID" value="XM_046204219.1"/>
</dbReference>
<accession>A0A9P8P7U0</accession>
<evidence type="ECO:0000313" key="1">
    <source>
        <dbReference type="EMBL" id="KAH3666810.1"/>
    </source>
</evidence>
<name>A0A9P8P7U0_9ASCO</name>
<keyword evidence="2" id="KW-1185">Reference proteome</keyword>
<reference evidence="1" key="2">
    <citation type="submission" date="2021-01" db="EMBL/GenBank/DDBJ databases">
        <authorList>
            <person name="Schikora-Tamarit M.A."/>
        </authorList>
    </citation>
    <scope>NUCLEOTIDE SEQUENCE</scope>
    <source>
        <strain evidence="1">CBS6075</strain>
    </source>
</reference>
<proteinExistence type="predicted"/>
<protein>
    <submittedName>
        <fullName evidence="1">Uncharacterized protein</fullName>
    </submittedName>
</protein>
<organism evidence="1 2">
    <name type="scientific">Ogataea philodendri</name>
    <dbReference type="NCBI Taxonomy" id="1378263"/>
    <lineage>
        <taxon>Eukaryota</taxon>
        <taxon>Fungi</taxon>
        <taxon>Dikarya</taxon>
        <taxon>Ascomycota</taxon>
        <taxon>Saccharomycotina</taxon>
        <taxon>Pichiomycetes</taxon>
        <taxon>Pichiales</taxon>
        <taxon>Pichiaceae</taxon>
        <taxon>Ogataea</taxon>
    </lineage>
</organism>
<evidence type="ECO:0000313" key="2">
    <source>
        <dbReference type="Proteomes" id="UP000769157"/>
    </source>
</evidence>
<reference evidence="1" key="1">
    <citation type="journal article" date="2021" name="Open Biol.">
        <title>Shared evolutionary footprints suggest mitochondrial oxidative damage underlies multiple complex I losses in fungi.</title>
        <authorList>
            <person name="Schikora-Tamarit M.A."/>
            <person name="Marcet-Houben M."/>
            <person name="Nosek J."/>
            <person name="Gabaldon T."/>
        </authorList>
    </citation>
    <scope>NUCLEOTIDE SEQUENCE</scope>
    <source>
        <strain evidence="1">CBS6075</strain>
    </source>
</reference>
<dbReference type="EMBL" id="JAEUBE010000199">
    <property type="protein sequence ID" value="KAH3666810.1"/>
    <property type="molecule type" value="Genomic_DNA"/>
</dbReference>
<dbReference type="AlphaFoldDB" id="A0A9P8P7U0"/>
<gene>
    <name evidence="1" type="ORF">OGAPHI_003259</name>
</gene>
<comment type="caution">
    <text evidence="1">The sequence shown here is derived from an EMBL/GenBank/DDBJ whole genome shotgun (WGS) entry which is preliminary data.</text>
</comment>